<dbReference type="InterPro" id="IPR058982">
    <property type="entry name" value="Beta-barrel_AprE"/>
</dbReference>
<dbReference type="PANTHER" id="PTHR30386:SF27">
    <property type="entry name" value="MEMBRANE FUSION PROTEIN (MFP) FAMILY PROTEIN"/>
    <property type="match status" value="1"/>
</dbReference>
<dbReference type="AlphaFoldDB" id="A0A0G4JTB7"/>
<dbReference type="EMBL" id="CGIG01000001">
    <property type="protein sequence ID" value="CPR15523.1"/>
    <property type="molecule type" value="Genomic_DNA"/>
</dbReference>
<dbReference type="OrthoDB" id="9775513at2"/>
<evidence type="ECO:0000259" key="12">
    <source>
        <dbReference type="Pfam" id="PF26002"/>
    </source>
</evidence>
<evidence type="ECO:0000313" key="13">
    <source>
        <dbReference type="EMBL" id="CPR15523.1"/>
    </source>
</evidence>
<dbReference type="PANTHER" id="PTHR30386">
    <property type="entry name" value="MEMBRANE FUSION SUBUNIT OF EMRAB-TOLC MULTIDRUG EFFLUX PUMP"/>
    <property type="match status" value="1"/>
</dbReference>
<evidence type="ECO:0000256" key="4">
    <source>
        <dbReference type="ARBA" id="ARBA00022475"/>
    </source>
</evidence>
<name>A0A0G4JTB7_9GAMM</name>
<evidence type="ECO:0000256" key="3">
    <source>
        <dbReference type="ARBA" id="ARBA00022448"/>
    </source>
</evidence>
<keyword evidence="4 9" id="KW-1003">Cell membrane</keyword>
<evidence type="ECO:0000256" key="9">
    <source>
        <dbReference type="RuleBase" id="RU365093"/>
    </source>
</evidence>
<keyword evidence="5 9" id="KW-0997">Cell inner membrane</keyword>
<dbReference type="InterPro" id="IPR024930">
    <property type="entry name" value="Skp_dom_sf"/>
</dbReference>
<evidence type="ECO:0000256" key="10">
    <source>
        <dbReference type="SAM" id="Coils"/>
    </source>
</evidence>
<dbReference type="STRING" id="1109412.BN1221_01561c"/>
<dbReference type="InterPro" id="IPR059040">
    <property type="entry name" value="HH_CyaD-like"/>
</dbReference>
<comment type="subcellular location">
    <subcellularLocation>
        <location evidence="1 9">Cell inner membrane</location>
        <topology evidence="1 9">Single-pass membrane protein</topology>
    </subcellularLocation>
</comment>
<evidence type="ECO:0000259" key="11">
    <source>
        <dbReference type="Pfam" id="PF25988"/>
    </source>
</evidence>
<proteinExistence type="inferred from homology"/>
<keyword evidence="6 9" id="KW-0812">Transmembrane</keyword>
<sequence length="486" mass="54084">MTSGLSHESQQARPASELFARYRAILTASWAMRHELAGPGHLADEAAFLPAALSLQETPTHPAPLRLAWTLIALFLIAVAWAIFGKVDIVAVAPGRIIVSERTKVVQPLQNSVVTRILVHDGQHVKIGQPLVELDPTEARADKISLQEVRKNARSEALRSRTLLQALSDNPSAGAPRLPAKEIPDDWNENDAQAAQYQLTTQWQDIRAQLSRLAAETQQRQAEVVTARAFITKLQTTLPMVQKREQDFLQLAGQGFVSSHSVQDKTRERIELERDLATQRAEFQQAQAALYESEQARHAYLAETRRTLSERQIQAELQIRQTTQELAKAIQREYLATLIAPVDGTVQQLAAHTEGGVVTEAQTLMVIVPESASLTAEVALENKDIGFVYPGQQAAIKLETFPYTRYGTLNATVEKITQDAIQDEKKGAIFMVTLRLHQTRMDIDGKTIHLSPGMNLTAEIKTGKRRIIEFITSPIQRATTESLRER</sequence>
<evidence type="ECO:0000256" key="6">
    <source>
        <dbReference type="ARBA" id="ARBA00022692"/>
    </source>
</evidence>
<evidence type="ECO:0000256" key="7">
    <source>
        <dbReference type="ARBA" id="ARBA00022989"/>
    </source>
</evidence>
<evidence type="ECO:0000313" key="14">
    <source>
        <dbReference type="Proteomes" id="UP000044377"/>
    </source>
</evidence>
<keyword evidence="8 9" id="KW-0472">Membrane</keyword>
<dbReference type="Gene3D" id="2.40.50.100">
    <property type="match status" value="1"/>
</dbReference>
<keyword evidence="14" id="KW-1185">Reference proteome</keyword>
<dbReference type="NCBIfam" id="TIGR01843">
    <property type="entry name" value="type_I_hlyD"/>
    <property type="match status" value="1"/>
</dbReference>
<accession>A0A0G4JTB7</accession>
<dbReference type="RefSeq" id="WP_048636831.1">
    <property type="nucleotide sequence ID" value="NZ_CGIG01000001.1"/>
</dbReference>
<dbReference type="Pfam" id="PF26002">
    <property type="entry name" value="Beta-barrel_AprE"/>
    <property type="match status" value="1"/>
</dbReference>
<feature type="domain" description="AprE-like beta-barrel" evidence="12">
    <location>
        <begin position="374"/>
        <end position="463"/>
    </location>
</feature>
<dbReference type="InterPro" id="IPR010129">
    <property type="entry name" value="T1SS_HlyD"/>
</dbReference>
<dbReference type="GO" id="GO:0015031">
    <property type="term" value="P:protein transport"/>
    <property type="evidence" value="ECO:0007669"/>
    <property type="project" value="InterPro"/>
</dbReference>
<dbReference type="PRINTS" id="PR01490">
    <property type="entry name" value="RTXTOXIND"/>
</dbReference>
<feature type="transmembrane region" description="Helical" evidence="9">
    <location>
        <begin position="67"/>
        <end position="84"/>
    </location>
</feature>
<evidence type="ECO:0000256" key="5">
    <source>
        <dbReference type="ARBA" id="ARBA00022519"/>
    </source>
</evidence>
<keyword evidence="7 9" id="KW-1133">Transmembrane helix</keyword>
<dbReference type="Pfam" id="PF25988">
    <property type="entry name" value="HH_CyaD"/>
    <property type="match status" value="1"/>
</dbReference>
<dbReference type="SUPFAM" id="SSF111369">
    <property type="entry name" value="HlyD-like secretion proteins"/>
    <property type="match status" value="1"/>
</dbReference>
<keyword evidence="3 9" id="KW-0813">Transport</keyword>
<keyword evidence="10" id="KW-0175">Coiled coil</keyword>
<gene>
    <name evidence="13" type="ORF">BN1221_01561c</name>
</gene>
<dbReference type="GO" id="GO:0005886">
    <property type="term" value="C:plasma membrane"/>
    <property type="evidence" value="ECO:0007669"/>
    <property type="project" value="UniProtKB-SubCell"/>
</dbReference>
<dbReference type="InterPro" id="IPR050739">
    <property type="entry name" value="MFP"/>
</dbReference>
<evidence type="ECO:0000256" key="8">
    <source>
        <dbReference type="ARBA" id="ARBA00023136"/>
    </source>
</evidence>
<comment type="similarity">
    <text evidence="2 9">Belongs to the membrane fusion protein (MFP) (TC 8.A.1) family.</text>
</comment>
<evidence type="ECO:0000256" key="1">
    <source>
        <dbReference type="ARBA" id="ARBA00004377"/>
    </source>
</evidence>
<reference evidence="14" key="1">
    <citation type="submission" date="2015-01" db="EMBL/GenBank/DDBJ databases">
        <authorList>
            <person name="Paterson Steve"/>
        </authorList>
    </citation>
    <scope>NUCLEOTIDE SEQUENCE [LARGE SCALE GENOMIC DNA]</scope>
    <source>
        <strain evidence="14">OBR1</strain>
    </source>
</reference>
<organism evidence="13 14">
    <name type="scientific">Brenneria goodwinii</name>
    <dbReference type="NCBI Taxonomy" id="1109412"/>
    <lineage>
        <taxon>Bacteria</taxon>
        <taxon>Pseudomonadati</taxon>
        <taxon>Pseudomonadota</taxon>
        <taxon>Gammaproteobacteria</taxon>
        <taxon>Enterobacterales</taxon>
        <taxon>Pectobacteriaceae</taxon>
        <taxon>Brenneria</taxon>
    </lineage>
</organism>
<protein>
    <recommendedName>
        <fullName evidence="9">Membrane fusion protein (MFP) family protein</fullName>
    </recommendedName>
</protein>
<feature type="domain" description="CyaD-like alpha-helical hairpin" evidence="11">
    <location>
        <begin position="135"/>
        <end position="335"/>
    </location>
</feature>
<feature type="coiled-coil region" evidence="10">
    <location>
        <begin position="262"/>
        <end position="332"/>
    </location>
</feature>
<dbReference type="SUPFAM" id="SSF111384">
    <property type="entry name" value="OmpH-like"/>
    <property type="match status" value="1"/>
</dbReference>
<dbReference type="Proteomes" id="UP000044377">
    <property type="component" value="Unassembled WGS sequence"/>
</dbReference>
<dbReference type="Gene3D" id="2.40.30.170">
    <property type="match status" value="1"/>
</dbReference>
<evidence type="ECO:0000256" key="2">
    <source>
        <dbReference type="ARBA" id="ARBA00009477"/>
    </source>
</evidence>